<feature type="region of interest" description="Disordered" evidence="1">
    <location>
        <begin position="253"/>
        <end position="272"/>
    </location>
</feature>
<evidence type="ECO:0000313" key="4">
    <source>
        <dbReference type="Proteomes" id="UP001215598"/>
    </source>
</evidence>
<dbReference type="AlphaFoldDB" id="A0AAD7H5G7"/>
<name>A0AAD7H5G7_9AGAR</name>
<keyword evidence="4" id="KW-1185">Reference proteome</keyword>
<feature type="transmembrane region" description="Helical" evidence="2">
    <location>
        <begin position="20"/>
        <end position="42"/>
    </location>
</feature>
<feature type="transmembrane region" description="Helical" evidence="2">
    <location>
        <begin position="146"/>
        <end position="170"/>
    </location>
</feature>
<comment type="caution">
    <text evidence="3">The sequence shown here is derived from an EMBL/GenBank/DDBJ whole genome shotgun (WGS) entry which is preliminary data.</text>
</comment>
<dbReference type="EMBL" id="JARKIB010000356">
    <property type="protein sequence ID" value="KAJ7712848.1"/>
    <property type="molecule type" value="Genomic_DNA"/>
</dbReference>
<gene>
    <name evidence="3" type="ORF">B0H16DRAFT_1623433</name>
</gene>
<feature type="transmembrane region" description="Helical" evidence="2">
    <location>
        <begin position="54"/>
        <end position="77"/>
    </location>
</feature>
<reference evidence="3" key="1">
    <citation type="submission" date="2023-03" db="EMBL/GenBank/DDBJ databases">
        <title>Massive genome expansion in bonnet fungi (Mycena s.s.) driven by repeated elements and novel gene families across ecological guilds.</title>
        <authorList>
            <consortium name="Lawrence Berkeley National Laboratory"/>
            <person name="Harder C.B."/>
            <person name="Miyauchi S."/>
            <person name="Viragh M."/>
            <person name="Kuo A."/>
            <person name="Thoen E."/>
            <person name="Andreopoulos B."/>
            <person name="Lu D."/>
            <person name="Skrede I."/>
            <person name="Drula E."/>
            <person name="Henrissat B."/>
            <person name="Morin E."/>
            <person name="Kohler A."/>
            <person name="Barry K."/>
            <person name="LaButti K."/>
            <person name="Morin E."/>
            <person name="Salamov A."/>
            <person name="Lipzen A."/>
            <person name="Mereny Z."/>
            <person name="Hegedus B."/>
            <person name="Baldrian P."/>
            <person name="Stursova M."/>
            <person name="Weitz H."/>
            <person name="Taylor A."/>
            <person name="Grigoriev I.V."/>
            <person name="Nagy L.G."/>
            <person name="Martin F."/>
            <person name="Kauserud H."/>
        </authorList>
    </citation>
    <scope>NUCLEOTIDE SEQUENCE</scope>
    <source>
        <strain evidence="3">CBHHK182m</strain>
    </source>
</reference>
<dbReference type="Proteomes" id="UP001215598">
    <property type="component" value="Unassembled WGS sequence"/>
</dbReference>
<evidence type="ECO:0000313" key="3">
    <source>
        <dbReference type="EMBL" id="KAJ7712848.1"/>
    </source>
</evidence>
<keyword evidence="2" id="KW-0812">Transmembrane</keyword>
<evidence type="ECO:0000256" key="1">
    <source>
        <dbReference type="SAM" id="MobiDB-lite"/>
    </source>
</evidence>
<protein>
    <submittedName>
        <fullName evidence="3">Uncharacterized protein</fullName>
    </submittedName>
</protein>
<evidence type="ECO:0000256" key="2">
    <source>
        <dbReference type="SAM" id="Phobius"/>
    </source>
</evidence>
<feature type="compositionally biased region" description="Low complexity" evidence="1">
    <location>
        <begin position="253"/>
        <end position="271"/>
    </location>
</feature>
<sequence length="334" mass="36363">MSKLAHKQPDFGFWFDMACLWVGTLFYGIYLVLFCICIYILLHRPRNAANGILLGTAILLFTLSTIQAVLNLVLGSLEILQLDDKFPVDSIGSADDMLYVVNNIVADGLLIYRCWVVWNRNIFVTIPGLTGIVILIAFSADEQIPLSAYYAMTLATNVVLSALTAGRIWWIGRRQSLAQTSKSSTRSPYASTISIILESGIIYSVFVAIRIAVDDLQPYSVVIFVTEMLRQIVGIVPTLIIVRVGLGMSVESSSSSSTASGTAAGAGSRTGQWQVGIPTLDSETSFTSQPSRHVLGVMRAQQGDAEKGMNADAKLGLEDRSYDYSVARPQGGRF</sequence>
<proteinExistence type="predicted"/>
<accession>A0AAD7H5G7</accession>
<feature type="transmembrane region" description="Helical" evidence="2">
    <location>
        <begin position="219"/>
        <end position="242"/>
    </location>
</feature>
<feature type="transmembrane region" description="Helical" evidence="2">
    <location>
        <begin position="122"/>
        <end position="140"/>
    </location>
</feature>
<keyword evidence="2" id="KW-1133">Transmembrane helix</keyword>
<feature type="transmembrane region" description="Helical" evidence="2">
    <location>
        <begin position="191"/>
        <end position="213"/>
    </location>
</feature>
<organism evidence="3 4">
    <name type="scientific">Mycena metata</name>
    <dbReference type="NCBI Taxonomy" id="1033252"/>
    <lineage>
        <taxon>Eukaryota</taxon>
        <taxon>Fungi</taxon>
        <taxon>Dikarya</taxon>
        <taxon>Basidiomycota</taxon>
        <taxon>Agaricomycotina</taxon>
        <taxon>Agaricomycetes</taxon>
        <taxon>Agaricomycetidae</taxon>
        <taxon>Agaricales</taxon>
        <taxon>Marasmiineae</taxon>
        <taxon>Mycenaceae</taxon>
        <taxon>Mycena</taxon>
    </lineage>
</organism>
<keyword evidence="2" id="KW-0472">Membrane</keyword>